<dbReference type="AlphaFoldDB" id="A0A0D6B1L0"/>
<evidence type="ECO:0000313" key="5">
    <source>
        <dbReference type="EMBL" id="BAQ68740.1"/>
    </source>
</evidence>
<proteinExistence type="predicted"/>
<protein>
    <submittedName>
        <fullName evidence="6">Helix-turn-helix domain-containing protein</fullName>
    </submittedName>
    <submittedName>
        <fullName evidence="5">Transcriptional regulator, XRE family protein</fullName>
    </submittedName>
</protein>
<dbReference type="EMBL" id="JAESJJ010000036">
    <property type="protein sequence ID" value="MBL3610882.1"/>
    <property type="molecule type" value="Genomic_DNA"/>
</dbReference>
<dbReference type="InterPro" id="IPR001387">
    <property type="entry name" value="Cro/C1-type_HTH"/>
</dbReference>
<evidence type="ECO:0000313" key="8">
    <source>
        <dbReference type="Proteomes" id="UP000604473"/>
    </source>
</evidence>
<feature type="domain" description="HTH cro/C1-type" evidence="4">
    <location>
        <begin position="23"/>
        <end position="77"/>
    </location>
</feature>
<evidence type="ECO:0000256" key="2">
    <source>
        <dbReference type="ARBA" id="ARBA00023125"/>
    </source>
</evidence>
<keyword evidence="1" id="KW-0805">Transcription regulation</keyword>
<dbReference type="SMART" id="SM00530">
    <property type="entry name" value="HTH_XRE"/>
    <property type="match status" value="1"/>
</dbReference>
<dbReference type="RefSeq" id="WP_042461549.1">
    <property type="nucleotide sequence ID" value="NZ_CP015421.1"/>
</dbReference>
<evidence type="ECO:0000313" key="6">
    <source>
        <dbReference type="EMBL" id="MBL3610882.1"/>
    </source>
</evidence>
<dbReference type="SUPFAM" id="SSF47413">
    <property type="entry name" value="lambda repressor-like DNA-binding domains"/>
    <property type="match status" value="1"/>
</dbReference>
<dbReference type="PANTHER" id="PTHR40661">
    <property type="match status" value="1"/>
</dbReference>
<reference evidence="5 7" key="1">
    <citation type="submission" date="2015-02" db="EMBL/GenBank/DDBJ databases">
        <title>Genome sequene of Rhodovulum sulfidophilum DSM 2351.</title>
        <authorList>
            <person name="Nagao N."/>
        </authorList>
    </citation>
    <scope>NUCLEOTIDE SEQUENCE [LARGE SCALE GENOMIC DNA]</scope>
    <source>
        <strain evidence="5 7">DSM 2351</strain>
    </source>
</reference>
<dbReference type="EMBL" id="AP014800">
    <property type="protein sequence ID" value="BAQ68740.1"/>
    <property type="molecule type" value="Genomic_DNA"/>
</dbReference>
<dbReference type="Gene3D" id="1.10.260.40">
    <property type="entry name" value="lambda repressor-like DNA-binding domains"/>
    <property type="match status" value="1"/>
</dbReference>
<evidence type="ECO:0000313" key="7">
    <source>
        <dbReference type="Proteomes" id="UP000064912"/>
    </source>
</evidence>
<evidence type="ECO:0000256" key="3">
    <source>
        <dbReference type="ARBA" id="ARBA00023163"/>
    </source>
</evidence>
<dbReference type="KEGG" id="rsu:NHU_01582"/>
<dbReference type="eggNOG" id="COG1813">
    <property type="taxonomic scope" value="Bacteria"/>
</dbReference>
<dbReference type="Proteomes" id="UP000064912">
    <property type="component" value="Chromosome"/>
</dbReference>
<gene>
    <name evidence="6" type="ORF">JMM60_19165</name>
    <name evidence="5" type="ORF">NHU_01582</name>
</gene>
<evidence type="ECO:0000259" key="4">
    <source>
        <dbReference type="PROSITE" id="PS50943"/>
    </source>
</evidence>
<dbReference type="Pfam" id="PF01381">
    <property type="entry name" value="HTH_3"/>
    <property type="match status" value="1"/>
</dbReference>
<dbReference type="PANTHER" id="PTHR40661:SF3">
    <property type="entry name" value="FELS-1 PROPHAGE TRANSCRIPTIONAL REGULATOR"/>
    <property type="match status" value="1"/>
</dbReference>
<dbReference type="InterPro" id="IPR010982">
    <property type="entry name" value="Lambda_DNA-bd_dom_sf"/>
</dbReference>
<keyword evidence="2" id="KW-0238">DNA-binding</keyword>
<organism evidence="5 7">
    <name type="scientific">Rhodovulum sulfidophilum</name>
    <name type="common">Rhodobacter sulfidophilus</name>
    <dbReference type="NCBI Taxonomy" id="35806"/>
    <lineage>
        <taxon>Bacteria</taxon>
        <taxon>Pseudomonadati</taxon>
        <taxon>Pseudomonadota</taxon>
        <taxon>Alphaproteobacteria</taxon>
        <taxon>Rhodobacterales</taxon>
        <taxon>Paracoccaceae</taxon>
        <taxon>Rhodovulum</taxon>
    </lineage>
</organism>
<reference evidence="6 8" key="2">
    <citation type="submission" date="2021-01" db="EMBL/GenBank/DDBJ databases">
        <title>Draft genomes of Rhodovulum sulfidophilum.</title>
        <authorList>
            <person name="Guzman M.S."/>
        </authorList>
    </citation>
    <scope>NUCLEOTIDE SEQUENCE [LARGE SCALE GENOMIC DNA]</scope>
    <source>
        <strain evidence="6 8">AB35</strain>
    </source>
</reference>
<dbReference type="GeneID" id="93539751"/>
<sequence length="134" mass="14614">MGTSETDTAEWYSEDAATFGDRVVAAREALSMTQTELAKRLGVRLETVKDWEDDVSEPRSNKLQTLAGVLNVSIMWLLNGHGDGLEGPGDEAAIPGEVRTILGEIRAVRADMVRLGNRLGVLEKRLRGALKEHG</sequence>
<dbReference type="PROSITE" id="PS50943">
    <property type="entry name" value="HTH_CROC1"/>
    <property type="match status" value="1"/>
</dbReference>
<name>A0A0D6B1L0_RHOSU</name>
<dbReference type="PATRIC" id="fig|35806.4.peg.1638"/>
<dbReference type="CDD" id="cd00093">
    <property type="entry name" value="HTH_XRE"/>
    <property type="match status" value="1"/>
</dbReference>
<keyword evidence="8" id="KW-1185">Reference proteome</keyword>
<dbReference type="GO" id="GO:0003677">
    <property type="term" value="F:DNA binding"/>
    <property type="evidence" value="ECO:0007669"/>
    <property type="project" value="UniProtKB-KW"/>
</dbReference>
<dbReference type="Proteomes" id="UP000604473">
    <property type="component" value="Unassembled WGS sequence"/>
</dbReference>
<accession>A0A0D6B1L0</accession>
<keyword evidence="3" id="KW-0804">Transcription</keyword>
<evidence type="ECO:0000256" key="1">
    <source>
        <dbReference type="ARBA" id="ARBA00023015"/>
    </source>
</evidence>
<dbReference type="OrthoDB" id="5659783at2"/>